<dbReference type="EMBL" id="JAHUZE010000004">
    <property type="protein sequence ID" value="MBV7380521.1"/>
    <property type="molecule type" value="Genomic_DNA"/>
</dbReference>
<proteinExistence type="predicted"/>
<evidence type="ECO:0000313" key="3">
    <source>
        <dbReference type="Proteomes" id="UP000756530"/>
    </source>
</evidence>
<organism evidence="2 3">
    <name type="scientific">Maritimibacter dapengensis</name>
    <dbReference type="NCBI Taxonomy" id="2836868"/>
    <lineage>
        <taxon>Bacteria</taxon>
        <taxon>Pseudomonadati</taxon>
        <taxon>Pseudomonadota</taxon>
        <taxon>Alphaproteobacteria</taxon>
        <taxon>Rhodobacterales</taxon>
        <taxon>Roseobacteraceae</taxon>
        <taxon>Maritimibacter</taxon>
    </lineage>
</organism>
<dbReference type="Pfam" id="PF08327">
    <property type="entry name" value="AHSA1"/>
    <property type="match status" value="1"/>
</dbReference>
<evidence type="ECO:0000259" key="1">
    <source>
        <dbReference type="Pfam" id="PF08327"/>
    </source>
</evidence>
<comment type="caution">
    <text evidence="2">The sequence shown here is derived from an EMBL/GenBank/DDBJ whole genome shotgun (WGS) entry which is preliminary data.</text>
</comment>
<feature type="domain" description="Activator of Hsp90 ATPase homologue 1/2-like C-terminal" evidence="1">
    <location>
        <begin position="14"/>
        <end position="137"/>
    </location>
</feature>
<dbReference type="InterPro" id="IPR013538">
    <property type="entry name" value="ASHA1/2-like_C"/>
</dbReference>
<evidence type="ECO:0000313" key="2">
    <source>
        <dbReference type="EMBL" id="MBV7380521.1"/>
    </source>
</evidence>
<keyword evidence="3" id="KW-1185">Reference proteome</keyword>
<reference evidence="2 3" key="1">
    <citation type="submission" date="2021-05" db="EMBL/GenBank/DDBJ databases">
        <title>Culturable bacteria isolated from Daya Bay.</title>
        <authorList>
            <person name="Zheng W."/>
            <person name="Yu S."/>
            <person name="Huang Y."/>
        </authorList>
    </citation>
    <scope>NUCLEOTIDE SEQUENCE [LARGE SCALE GENOMIC DNA]</scope>
    <source>
        <strain evidence="2 3">DP4N28-5</strain>
    </source>
</reference>
<name>A0ABS6T7R2_9RHOB</name>
<dbReference type="Proteomes" id="UP000756530">
    <property type="component" value="Unassembled WGS sequence"/>
</dbReference>
<sequence>MTTPEKITIHAVVDAPIETAWEKYTDPDHITQWNFASDDWCCPSASNEMEIGGTYTARMEAKDKSFGFEFVATYTDLTPGKSFTYVMEDGRAVTTSFEAIGNNKTEVTTVFDAETENDVEMQRVGWQSILNNFKKHAEAA</sequence>
<gene>
    <name evidence="2" type="ORF">KJP28_16470</name>
</gene>
<protein>
    <submittedName>
        <fullName evidence="2">SRPBCC domain-containing protein</fullName>
    </submittedName>
</protein>
<accession>A0ABS6T7R2</accession>
<dbReference type="RefSeq" id="WP_218393723.1">
    <property type="nucleotide sequence ID" value="NZ_JAHUZE010000004.1"/>
</dbReference>